<keyword evidence="1" id="KW-1133">Transmembrane helix</keyword>
<protein>
    <submittedName>
        <fullName evidence="2">Uncharacterized protein</fullName>
    </submittedName>
</protein>
<feature type="transmembrane region" description="Helical" evidence="1">
    <location>
        <begin position="21"/>
        <end position="41"/>
    </location>
</feature>
<dbReference type="AlphaFoldDB" id="A0A0P4VW57"/>
<keyword evidence="1" id="KW-0472">Membrane</keyword>
<dbReference type="EMBL" id="GDKW01002740">
    <property type="protein sequence ID" value="JAI53855.1"/>
    <property type="molecule type" value="mRNA"/>
</dbReference>
<keyword evidence="1" id="KW-0812">Transmembrane</keyword>
<feature type="transmembrane region" description="Helical" evidence="1">
    <location>
        <begin position="61"/>
        <end position="78"/>
    </location>
</feature>
<proteinExistence type="evidence at transcript level"/>
<evidence type="ECO:0000256" key="1">
    <source>
        <dbReference type="SAM" id="Phobius"/>
    </source>
</evidence>
<feature type="transmembrane region" description="Helical" evidence="1">
    <location>
        <begin position="129"/>
        <end position="150"/>
    </location>
</feature>
<sequence>LPELKNFLCCIQLEIGSKILAYFHLTFSIIFLIRALSVSVSYFKMSFGTKYFSGLLEFEDIGLSLQVMFGIYALIGLYEKSPALLFAWVLFEASSILVAILLIIYSLIVAVNRSIKKNQKFTFINPEQLIEECLFIVAYTYFCLVMNSLYKKMFRNKNDKEGSIGWRKNSTSVR</sequence>
<feature type="non-terminal residue" evidence="2">
    <location>
        <position position="1"/>
    </location>
</feature>
<evidence type="ECO:0000313" key="2">
    <source>
        <dbReference type="EMBL" id="JAI53855.1"/>
    </source>
</evidence>
<name>A0A0P4VW57_9HEMI</name>
<feature type="transmembrane region" description="Helical" evidence="1">
    <location>
        <begin position="85"/>
        <end position="109"/>
    </location>
</feature>
<accession>A0A0P4VW57</accession>
<organism evidence="2">
    <name type="scientific">Rhodnius neglectus</name>
    <dbReference type="NCBI Taxonomy" id="72488"/>
    <lineage>
        <taxon>Eukaryota</taxon>
        <taxon>Metazoa</taxon>
        <taxon>Ecdysozoa</taxon>
        <taxon>Arthropoda</taxon>
        <taxon>Hexapoda</taxon>
        <taxon>Insecta</taxon>
        <taxon>Pterygota</taxon>
        <taxon>Neoptera</taxon>
        <taxon>Paraneoptera</taxon>
        <taxon>Hemiptera</taxon>
        <taxon>Heteroptera</taxon>
        <taxon>Panheteroptera</taxon>
        <taxon>Cimicomorpha</taxon>
        <taxon>Reduviidae</taxon>
        <taxon>Triatominae</taxon>
        <taxon>Rhodnius</taxon>
    </lineage>
</organism>
<reference evidence="2" key="1">
    <citation type="journal article" date="2016" name="PLoS Negl. Trop. Dis.">
        <title>A Deep Insight into the Sialome of Rhodnius neglectus, a Vector of Chagas Disease.</title>
        <authorList>
            <person name="Santiago P.B."/>
            <person name="Assumpcao T.C."/>
            <person name="Araujo C.N."/>
            <person name="Bastos I.M."/>
            <person name="Neves D."/>
            <person name="Silva I.G."/>
            <person name="Charneau S."/>
            <person name="Queiroz R.M."/>
            <person name="Raiol T."/>
            <person name="Oliveira J.V."/>
            <person name="Sousa M.V."/>
            <person name="Calvo E."/>
            <person name="Ribeiro J.M."/>
            <person name="Santana J.M."/>
        </authorList>
    </citation>
    <scope>NUCLEOTIDE SEQUENCE</scope>
    <source>
        <tissue evidence="2">Salivary glands</tissue>
    </source>
</reference>